<name>A0A7J7LGD1_9MAGN</name>
<feature type="non-terminal residue" evidence="3">
    <location>
        <position position="1"/>
    </location>
</feature>
<proteinExistence type="predicted"/>
<comment type="caution">
    <text evidence="3">The sequence shown here is derived from an EMBL/GenBank/DDBJ whole genome shotgun (WGS) entry which is preliminary data.</text>
</comment>
<evidence type="ECO:0000256" key="1">
    <source>
        <dbReference type="ARBA" id="ARBA00022737"/>
    </source>
</evidence>
<dbReference type="GO" id="GO:0006401">
    <property type="term" value="P:RNA catabolic process"/>
    <property type="evidence" value="ECO:0007669"/>
    <property type="project" value="InterPro"/>
</dbReference>
<keyword evidence="4" id="KW-1185">Reference proteome</keyword>
<evidence type="ECO:0000256" key="2">
    <source>
        <dbReference type="ARBA" id="ARBA00022803"/>
    </source>
</evidence>
<sequence>LLSFKQILQEITSPTGISLQTPLQSNSDPIHHYNLEVFLWEKEEDLKELAVEHFVTSAKLNPNYANSFQYLGHYYSPIETQRALPESCHSKS</sequence>
<protein>
    <submittedName>
        <fullName evidence="3">Uncharacterized protein</fullName>
    </submittedName>
</protein>
<evidence type="ECO:0000313" key="3">
    <source>
        <dbReference type="EMBL" id="KAF6141695.1"/>
    </source>
</evidence>
<dbReference type="InterPro" id="IPR039226">
    <property type="entry name" value="Ski3/TTC37"/>
</dbReference>
<dbReference type="AlphaFoldDB" id="A0A7J7LGD1"/>
<dbReference type="OrthoDB" id="421075at2759"/>
<gene>
    <name evidence="3" type="ORF">GIB67_027873</name>
</gene>
<evidence type="ECO:0000313" key="4">
    <source>
        <dbReference type="Proteomes" id="UP000541444"/>
    </source>
</evidence>
<dbReference type="Proteomes" id="UP000541444">
    <property type="component" value="Unassembled WGS sequence"/>
</dbReference>
<dbReference type="EMBL" id="JACGCM010002299">
    <property type="protein sequence ID" value="KAF6141695.1"/>
    <property type="molecule type" value="Genomic_DNA"/>
</dbReference>
<organism evidence="3 4">
    <name type="scientific">Kingdonia uniflora</name>
    <dbReference type="NCBI Taxonomy" id="39325"/>
    <lineage>
        <taxon>Eukaryota</taxon>
        <taxon>Viridiplantae</taxon>
        <taxon>Streptophyta</taxon>
        <taxon>Embryophyta</taxon>
        <taxon>Tracheophyta</taxon>
        <taxon>Spermatophyta</taxon>
        <taxon>Magnoliopsida</taxon>
        <taxon>Ranunculales</taxon>
        <taxon>Circaeasteraceae</taxon>
        <taxon>Kingdonia</taxon>
    </lineage>
</organism>
<reference evidence="3 4" key="1">
    <citation type="journal article" date="2020" name="IScience">
        <title>Genome Sequencing of the Endangered Kingdonia uniflora (Circaeasteraceae, Ranunculales) Reveals Potential Mechanisms of Evolutionary Specialization.</title>
        <authorList>
            <person name="Sun Y."/>
            <person name="Deng T."/>
            <person name="Zhang A."/>
            <person name="Moore M.J."/>
            <person name="Landis J.B."/>
            <person name="Lin N."/>
            <person name="Zhang H."/>
            <person name="Zhang X."/>
            <person name="Huang J."/>
            <person name="Zhang X."/>
            <person name="Sun H."/>
            <person name="Wang H."/>
        </authorList>
    </citation>
    <scope>NUCLEOTIDE SEQUENCE [LARGE SCALE GENOMIC DNA]</scope>
    <source>
        <strain evidence="3">TB1705</strain>
        <tissue evidence="3">Leaf</tissue>
    </source>
</reference>
<accession>A0A7J7LGD1</accession>
<dbReference type="PANTHER" id="PTHR15704:SF7">
    <property type="entry name" value="SUPERKILLER COMPLEX PROTEIN 3"/>
    <property type="match status" value="1"/>
</dbReference>
<keyword evidence="2" id="KW-0802">TPR repeat</keyword>
<dbReference type="PANTHER" id="PTHR15704">
    <property type="entry name" value="SUPERKILLER 3 PROTEIN-RELATED"/>
    <property type="match status" value="1"/>
</dbReference>
<dbReference type="GO" id="GO:0055087">
    <property type="term" value="C:Ski complex"/>
    <property type="evidence" value="ECO:0007669"/>
    <property type="project" value="InterPro"/>
</dbReference>
<keyword evidence="1" id="KW-0677">Repeat</keyword>